<sequence length="202" mass="23268">MEQVANVIGFWCEIMGPDRWFGADVALDEEMQRRFAQLWRKARVGTLDEWRDTPQSALALIVLLDQMPRHMFRGTVDAWVADAQALEVARHAVVQGYDLEMTGALRQFFYFPFIHAEDPDAQSYGVALFETRMPEGAVLDARLRQAVIAQFGRFPWRNEIVGRRSTEAEARFLWNGGLDLLRRSEEITDRPLQEAILLGERL</sequence>
<protein>
    <submittedName>
        <fullName evidence="1">DUF924 family protein</fullName>
    </submittedName>
</protein>
<gene>
    <name evidence="1" type="ORF">RPE78_00610</name>
</gene>
<dbReference type="Pfam" id="PF06041">
    <property type="entry name" value="DUF924"/>
    <property type="match status" value="1"/>
</dbReference>
<organism evidence="1 2">
    <name type="scientific">Thioclava litoralis</name>
    <dbReference type="NCBI Taxonomy" id="3076557"/>
    <lineage>
        <taxon>Bacteria</taxon>
        <taxon>Pseudomonadati</taxon>
        <taxon>Pseudomonadota</taxon>
        <taxon>Alphaproteobacteria</taxon>
        <taxon>Rhodobacterales</taxon>
        <taxon>Paracoccaceae</taxon>
        <taxon>Thioclava</taxon>
    </lineage>
</organism>
<reference evidence="1 2" key="1">
    <citation type="submission" date="2023-09" db="EMBL/GenBank/DDBJ databases">
        <title>Thioclava shenzhenensis sp. nov., a multidrug resistant bacteria-antagonizing species isolated from coastal seawater.</title>
        <authorList>
            <person name="Long M."/>
        </authorList>
    </citation>
    <scope>NUCLEOTIDE SEQUENCE [LARGE SCALE GENOMIC DNA]</scope>
    <source>
        <strain evidence="1 2">FTW29</strain>
    </source>
</reference>
<dbReference type="SUPFAM" id="SSF48452">
    <property type="entry name" value="TPR-like"/>
    <property type="match status" value="1"/>
</dbReference>
<accession>A0ABZ1DYE8</accession>
<dbReference type="Proteomes" id="UP001623290">
    <property type="component" value="Chromosome"/>
</dbReference>
<dbReference type="Gene3D" id="1.25.40.10">
    <property type="entry name" value="Tetratricopeptide repeat domain"/>
    <property type="match status" value="1"/>
</dbReference>
<proteinExistence type="predicted"/>
<dbReference type="Gene3D" id="1.20.58.320">
    <property type="entry name" value="TPR-like"/>
    <property type="match status" value="1"/>
</dbReference>
<dbReference type="RefSeq" id="WP_339107593.1">
    <property type="nucleotide sequence ID" value="NZ_CP135443.1"/>
</dbReference>
<evidence type="ECO:0000313" key="2">
    <source>
        <dbReference type="Proteomes" id="UP001623290"/>
    </source>
</evidence>
<name>A0ABZ1DYE8_9RHOB</name>
<keyword evidence="2" id="KW-1185">Reference proteome</keyword>
<dbReference type="InterPro" id="IPR010323">
    <property type="entry name" value="DUF924"/>
</dbReference>
<dbReference type="InterPro" id="IPR011990">
    <property type="entry name" value="TPR-like_helical_dom_sf"/>
</dbReference>
<dbReference type="EMBL" id="CP135443">
    <property type="protein sequence ID" value="WRY33830.1"/>
    <property type="molecule type" value="Genomic_DNA"/>
</dbReference>
<evidence type="ECO:0000313" key="1">
    <source>
        <dbReference type="EMBL" id="WRY33830.1"/>
    </source>
</evidence>